<reference evidence="13 14" key="1">
    <citation type="submission" date="2018-05" db="EMBL/GenBank/DDBJ databases">
        <title>Genomic Encyclopedia of Type Strains, Phase IV (KMG-IV): sequencing the most valuable type-strain genomes for metagenomic binning, comparative biology and taxonomic classification.</title>
        <authorList>
            <person name="Goeker M."/>
        </authorList>
    </citation>
    <scope>NUCLEOTIDE SEQUENCE [LARGE SCALE GENOMIC DNA]</scope>
    <source>
        <strain evidence="13 14">DSM 22440</strain>
    </source>
</reference>
<evidence type="ECO:0000256" key="5">
    <source>
        <dbReference type="ARBA" id="ARBA00017956"/>
    </source>
</evidence>
<gene>
    <name evidence="13" type="ORF">DES38_10594</name>
</gene>
<dbReference type="SUPFAM" id="SSF51905">
    <property type="entry name" value="FAD/NAD(P)-binding domain"/>
    <property type="match status" value="1"/>
</dbReference>
<accession>A0A2V3WAP4</accession>
<dbReference type="GO" id="GO:0046168">
    <property type="term" value="P:glycerol-3-phosphate catabolic process"/>
    <property type="evidence" value="ECO:0007669"/>
    <property type="project" value="TreeGrafter"/>
</dbReference>
<dbReference type="InterPro" id="IPR038299">
    <property type="entry name" value="DAO_C_sf"/>
</dbReference>
<dbReference type="Pfam" id="PF16901">
    <property type="entry name" value="DAO_C"/>
    <property type="match status" value="1"/>
</dbReference>
<dbReference type="Pfam" id="PF01266">
    <property type="entry name" value="DAO"/>
    <property type="match status" value="1"/>
</dbReference>
<dbReference type="Gene3D" id="1.10.8.870">
    <property type="entry name" value="Alpha-glycerophosphate oxidase, cap domain"/>
    <property type="match status" value="1"/>
</dbReference>
<dbReference type="OrthoDB" id="9766796at2"/>
<dbReference type="PANTHER" id="PTHR11985">
    <property type="entry name" value="GLYCEROL-3-PHOSPHATE DEHYDROGENASE"/>
    <property type="match status" value="1"/>
</dbReference>
<dbReference type="Gene3D" id="3.50.50.60">
    <property type="entry name" value="FAD/NAD(P)-binding domain"/>
    <property type="match status" value="2"/>
</dbReference>
<dbReference type="RefSeq" id="WP_110251248.1">
    <property type="nucleotide sequence ID" value="NZ_QJJR01000005.1"/>
</dbReference>
<evidence type="ECO:0000313" key="14">
    <source>
        <dbReference type="Proteomes" id="UP000247922"/>
    </source>
</evidence>
<dbReference type="InterPro" id="IPR031656">
    <property type="entry name" value="DAO_C"/>
</dbReference>
<dbReference type="EC" id="1.1.5.3" evidence="4"/>
<comment type="catalytic activity">
    <reaction evidence="10">
        <text>a quinone + sn-glycerol 3-phosphate = dihydroxyacetone phosphate + a quinol</text>
        <dbReference type="Rhea" id="RHEA:18977"/>
        <dbReference type="ChEBI" id="CHEBI:24646"/>
        <dbReference type="ChEBI" id="CHEBI:57597"/>
        <dbReference type="ChEBI" id="CHEBI:57642"/>
        <dbReference type="ChEBI" id="CHEBI:132124"/>
        <dbReference type="EC" id="1.1.5.3"/>
    </reaction>
</comment>
<dbReference type="InterPro" id="IPR036188">
    <property type="entry name" value="FAD/NAD-bd_sf"/>
</dbReference>
<evidence type="ECO:0000256" key="6">
    <source>
        <dbReference type="ARBA" id="ARBA00022630"/>
    </source>
</evidence>
<keyword evidence="14" id="KW-1185">Reference proteome</keyword>
<organism evidence="13 14">
    <name type="scientific">Streptohalobacillus salinus</name>
    <dbReference type="NCBI Taxonomy" id="621096"/>
    <lineage>
        <taxon>Bacteria</taxon>
        <taxon>Bacillati</taxon>
        <taxon>Bacillota</taxon>
        <taxon>Bacilli</taxon>
        <taxon>Bacillales</taxon>
        <taxon>Bacillaceae</taxon>
        <taxon>Streptohalobacillus</taxon>
    </lineage>
</organism>
<keyword evidence="6" id="KW-0285">Flavoprotein</keyword>
<evidence type="ECO:0000313" key="13">
    <source>
        <dbReference type="EMBL" id="PXW91473.1"/>
    </source>
</evidence>
<evidence type="ECO:0000259" key="11">
    <source>
        <dbReference type="Pfam" id="PF01266"/>
    </source>
</evidence>
<dbReference type="Proteomes" id="UP000247922">
    <property type="component" value="Unassembled WGS sequence"/>
</dbReference>
<dbReference type="InterPro" id="IPR000447">
    <property type="entry name" value="G3P_DH_FAD-dep"/>
</dbReference>
<sequence>MAISNQNREELIRQLAKTHYDVIIVGGGITGARLLYDLQSRGMRVLLVEKNDFANNQSSQFEVIAEQEQLSGKEKKRFTQELQYLERNLPTRTNFMTFLNIHNRYGVTDSLTDRIKGTFKPRLHPTSKVLSRKEVVAEHPHLELTDDVKIEQVSVPVIDPVRITLDILKSAHEMGADVINYQKVTDFIYQDQMIRGVRLEDQMTGEEAVIQSRMVINATGRDINELHQLATFTNKNFIHFLSMRSGQWMIKKEALTLGCALSIQGDLQMYPITLVPMENVWVLTVKEPFHMGESAKYSTSESMFNRALDLITHRCPAFNVTYQDVFEGKSINQIDFSHHQKIANDMYVTDTGLISTLGVPFIYARSHAENIGDVVSKRFKKEAGILYQTSETKTRMIQKDISGTKLEINEQKDPRFWSVVDQLGLSLNEINKYQAKINQTAMTSMPEYLSLALLYTLEHEGIYKPTDFLFRRLRLVMVNTPLSLEEIDELFAFFTYHLAWTKEERSYYERDCRFWLKQLQVIQ</sequence>
<proteinExistence type="inferred from homology"/>
<evidence type="ECO:0000256" key="3">
    <source>
        <dbReference type="ARBA" id="ARBA00007330"/>
    </source>
</evidence>
<protein>
    <recommendedName>
        <fullName evidence="5">Aerobic glycerol-3-phosphate dehydrogenase</fullName>
        <ecNumber evidence="4">1.1.5.3</ecNumber>
    </recommendedName>
</protein>
<keyword evidence="9" id="KW-0560">Oxidoreductase</keyword>
<comment type="cofactor">
    <cofactor evidence="1">
        <name>FAD</name>
        <dbReference type="ChEBI" id="CHEBI:57692"/>
    </cofactor>
</comment>
<evidence type="ECO:0000256" key="10">
    <source>
        <dbReference type="ARBA" id="ARBA00049055"/>
    </source>
</evidence>
<evidence type="ECO:0000256" key="9">
    <source>
        <dbReference type="ARBA" id="ARBA00023002"/>
    </source>
</evidence>
<evidence type="ECO:0000256" key="8">
    <source>
        <dbReference type="ARBA" id="ARBA00022827"/>
    </source>
</evidence>
<dbReference type="InterPro" id="IPR006076">
    <property type="entry name" value="FAD-dep_OxRdtase"/>
</dbReference>
<keyword evidence="7" id="KW-0319">Glycerol metabolism</keyword>
<name>A0A2V3WAP4_9BACI</name>
<comment type="pathway">
    <text evidence="2">Polyol metabolism; glycerol degradation via glycerol kinase pathway; glycerone phosphate from sn-glycerol 3-phosphate (aerobic route): step 1/1.</text>
</comment>
<dbReference type="UniPathway" id="UPA00618">
    <property type="reaction ID" value="UER00674"/>
</dbReference>
<dbReference type="EMBL" id="QJJR01000005">
    <property type="protein sequence ID" value="PXW91473.1"/>
    <property type="molecule type" value="Genomic_DNA"/>
</dbReference>
<evidence type="ECO:0000256" key="1">
    <source>
        <dbReference type="ARBA" id="ARBA00001974"/>
    </source>
</evidence>
<dbReference type="GO" id="GO:0019563">
    <property type="term" value="P:glycerol catabolic process"/>
    <property type="evidence" value="ECO:0007669"/>
    <property type="project" value="UniProtKB-UniPathway"/>
</dbReference>
<feature type="domain" description="FAD dependent oxidoreductase" evidence="11">
    <location>
        <begin position="21"/>
        <end position="230"/>
    </location>
</feature>
<evidence type="ECO:0000256" key="7">
    <source>
        <dbReference type="ARBA" id="ARBA00022798"/>
    </source>
</evidence>
<evidence type="ECO:0000256" key="2">
    <source>
        <dbReference type="ARBA" id="ARBA00004977"/>
    </source>
</evidence>
<keyword evidence="8" id="KW-0274">FAD</keyword>
<evidence type="ECO:0000256" key="4">
    <source>
        <dbReference type="ARBA" id="ARBA00013029"/>
    </source>
</evidence>
<evidence type="ECO:0000259" key="12">
    <source>
        <dbReference type="Pfam" id="PF16901"/>
    </source>
</evidence>
<comment type="similarity">
    <text evidence="3">Belongs to the FAD-dependent glycerol-3-phosphate dehydrogenase family.</text>
</comment>
<dbReference type="GO" id="GO:0004368">
    <property type="term" value="F:glycerol-3-phosphate dehydrogenase (quinone) activity"/>
    <property type="evidence" value="ECO:0007669"/>
    <property type="project" value="UniProtKB-EC"/>
</dbReference>
<dbReference type="PANTHER" id="PTHR11985:SF35">
    <property type="entry name" value="ANAEROBIC GLYCEROL-3-PHOSPHATE DEHYDROGENASE SUBUNIT A"/>
    <property type="match status" value="1"/>
</dbReference>
<dbReference type="AlphaFoldDB" id="A0A2V3WAP4"/>
<feature type="domain" description="Alpha-glycerophosphate oxidase C-terminal" evidence="12">
    <location>
        <begin position="428"/>
        <end position="505"/>
    </location>
</feature>
<comment type="caution">
    <text evidence="13">The sequence shown here is derived from an EMBL/GenBank/DDBJ whole genome shotgun (WGS) entry which is preliminary data.</text>
</comment>